<evidence type="ECO:0000313" key="17">
    <source>
        <dbReference type="Proteomes" id="UP001167831"/>
    </source>
</evidence>
<dbReference type="Gene3D" id="2.60.40.730">
    <property type="entry name" value="SOR catalytic domain"/>
    <property type="match status" value="1"/>
</dbReference>
<evidence type="ECO:0000313" key="16">
    <source>
        <dbReference type="EMBL" id="MDN0025411.1"/>
    </source>
</evidence>
<keyword evidence="6 12" id="KW-0479">Metal-binding</keyword>
<evidence type="ECO:0000259" key="14">
    <source>
        <dbReference type="Pfam" id="PF06397"/>
    </source>
</evidence>
<evidence type="ECO:0000256" key="2">
    <source>
        <dbReference type="ARBA" id="ARBA00005941"/>
    </source>
</evidence>
<feature type="binding site" evidence="12">
    <location>
        <position position="49"/>
    </location>
    <ligand>
        <name>Fe cation</name>
        <dbReference type="ChEBI" id="CHEBI:24875"/>
        <label>2</label>
        <note>catalytic</note>
    </ligand>
</feature>
<feature type="binding site" evidence="12">
    <location>
        <position position="30"/>
    </location>
    <ligand>
        <name>Fe cation</name>
        <dbReference type="ChEBI" id="CHEBI:24875"/>
        <label>1</label>
    </ligand>
</feature>
<evidence type="ECO:0000256" key="7">
    <source>
        <dbReference type="ARBA" id="ARBA00022982"/>
    </source>
</evidence>
<dbReference type="PANTHER" id="PTHR36541">
    <property type="entry name" value="SUPEROXIDE REDUCTASE-RELATED"/>
    <property type="match status" value="1"/>
</dbReference>
<sequence>MTKVKEVYRCAICGNIVEIMHMAGGTLTCCGQPMELLTENTVDAAKEKHVPVVEAIEGGYKVKVGSVEHPMQDNHYIEWIELVEENKIQRVHLKPGDKPEAVFYTDCKNVYAREYCNLHGHWSSKKTE</sequence>
<dbReference type="GO" id="GO:0005506">
    <property type="term" value="F:iron ion binding"/>
    <property type="evidence" value="ECO:0007669"/>
    <property type="project" value="InterPro"/>
</dbReference>
<evidence type="ECO:0000256" key="5">
    <source>
        <dbReference type="ARBA" id="ARBA00022448"/>
    </source>
</evidence>
<dbReference type="InterPro" id="IPR036073">
    <property type="entry name" value="Desulfoferrodoxin_Fe-bd_dom_sf"/>
</dbReference>
<feature type="binding site" evidence="12">
    <location>
        <position position="116"/>
    </location>
    <ligand>
        <name>Fe cation</name>
        <dbReference type="ChEBI" id="CHEBI:24875"/>
        <label>2</label>
        <note>catalytic</note>
    </ligand>
</feature>
<evidence type="ECO:0000256" key="3">
    <source>
        <dbReference type="ARBA" id="ARBA00012679"/>
    </source>
</evidence>
<dbReference type="SUPFAM" id="SSF49367">
    <property type="entry name" value="Superoxide reductase-like"/>
    <property type="match status" value="1"/>
</dbReference>
<dbReference type="CDD" id="cd03171">
    <property type="entry name" value="SORL_Dfx_classI"/>
    <property type="match status" value="1"/>
</dbReference>
<feature type="binding site" evidence="12">
    <location>
        <position position="75"/>
    </location>
    <ligand>
        <name>Fe cation</name>
        <dbReference type="ChEBI" id="CHEBI:24875"/>
        <label>2</label>
        <note>catalytic</note>
    </ligand>
</feature>
<evidence type="ECO:0000259" key="13">
    <source>
        <dbReference type="Pfam" id="PF01880"/>
    </source>
</evidence>
<comment type="caution">
    <text evidence="16">The sequence shown here is derived from an EMBL/GenBank/DDBJ whole genome shotgun (WGS) entry which is preliminary data.</text>
</comment>
<dbReference type="Gene3D" id="2.20.28.100">
    <property type="entry name" value="Desulphoferrodoxin, N-terminal domain"/>
    <property type="match status" value="1"/>
</dbReference>
<reference evidence="16" key="2">
    <citation type="submission" date="2023-08" db="EMBL/GenBank/DDBJ databases">
        <title>Identification and characterization of horizontal gene transfer across gut microbiota members of farm animals based on homology search.</title>
        <authorList>
            <person name="Schwarzerova J."/>
            <person name="Nykrynova M."/>
            <person name="Jureckova K."/>
            <person name="Cejkova D."/>
            <person name="Rychlik I."/>
        </authorList>
    </citation>
    <scope>NUCLEOTIDE SEQUENCE</scope>
    <source>
        <strain evidence="16">ET15</strain>
        <strain evidence="15">ET37</strain>
    </source>
</reference>
<protein>
    <recommendedName>
        <fullName evidence="4">Desulfoferrodoxin</fullName>
        <ecNumber evidence="3">1.15.1.2</ecNumber>
    </recommendedName>
    <alternativeName>
        <fullName evidence="10">Superoxide reductase</fullName>
    </alternativeName>
</protein>
<keyword evidence="5" id="KW-0813">Transport</keyword>
<dbReference type="EC" id="1.15.1.2" evidence="3"/>
<dbReference type="GO" id="GO:0050605">
    <property type="term" value="F:superoxide reductase activity"/>
    <property type="evidence" value="ECO:0007669"/>
    <property type="project" value="UniProtKB-EC"/>
</dbReference>
<dbReference type="InterPro" id="IPR051233">
    <property type="entry name" value="Desulfoferrodoxin_SOR"/>
</dbReference>
<gene>
    <name evidence="15" type="ORF">QVN81_06065</name>
    <name evidence="16" type="ORF">QVN84_07760</name>
</gene>
<dbReference type="EMBL" id="JAUEIE010000004">
    <property type="protein sequence ID" value="MDN0022592.1"/>
    <property type="molecule type" value="Genomic_DNA"/>
</dbReference>
<dbReference type="PANTHER" id="PTHR36541:SF1">
    <property type="entry name" value="SUPEROXIDE REDUCTASE-RELATED"/>
    <property type="match status" value="1"/>
</dbReference>
<comment type="similarity">
    <text evidence="2">Belongs to the desulfoferrodoxin family.</text>
</comment>
<keyword evidence="17" id="KW-1185">Reference proteome</keyword>
<evidence type="ECO:0000256" key="10">
    <source>
        <dbReference type="ARBA" id="ARBA00031398"/>
    </source>
</evidence>
<feature type="binding site" evidence="12">
    <location>
        <position position="10"/>
    </location>
    <ligand>
        <name>Fe cation</name>
        <dbReference type="ChEBI" id="CHEBI:24875"/>
        <label>1</label>
    </ligand>
</feature>
<evidence type="ECO:0000256" key="1">
    <source>
        <dbReference type="ARBA" id="ARBA00001973"/>
    </source>
</evidence>
<accession>A0AAW7JUD4</accession>
<evidence type="ECO:0000313" key="18">
    <source>
        <dbReference type="Proteomes" id="UP001168478"/>
    </source>
</evidence>
<dbReference type="NCBIfam" id="TIGR00320">
    <property type="entry name" value="dfx_rbo"/>
    <property type="match status" value="1"/>
</dbReference>
<feature type="binding site" evidence="12">
    <location>
        <position position="119"/>
    </location>
    <ligand>
        <name>Fe cation</name>
        <dbReference type="ChEBI" id="CHEBI:24875"/>
        <label>2</label>
        <note>catalytic</note>
    </ligand>
</feature>
<feature type="binding site" evidence="12">
    <location>
        <position position="13"/>
    </location>
    <ligand>
        <name>Fe cation</name>
        <dbReference type="ChEBI" id="CHEBI:24875"/>
        <label>1</label>
    </ligand>
</feature>
<dbReference type="Proteomes" id="UP001167831">
    <property type="component" value="Unassembled WGS sequence"/>
</dbReference>
<dbReference type="Pfam" id="PF01880">
    <property type="entry name" value="Desulfoferrodox"/>
    <property type="match status" value="1"/>
</dbReference>
<evidence type="ECO:0000256" key="12">
    <source>
        <dbReference type="PIRSR" id="PIRSR604793-1"/>
    </source>
</evidence>
<comment type="catalytic activity">
    <reaction evidence="11">
        <text>reduced [rubredoxin] + superoxide + 2 H(+) = oxidized [rubredoxin] + H2O2</text>
        <dbReference type="Rhea" id="RHEA:21324"/>
        <dbReference type="Rhea" id="RHEA-COMP:10302"/>
        <dbReference type="Rhea" id="RHEA-COMP:10303"/>
        <dbReference type="ChEBI" id="CHEBI:15378"/>
        <dbReference type="ChEBI" id="CHEBI:16240"/>
        <dbReference type="ChEBI" id="CHEBI:18421"/>
        <dbReference type="ChEBI" id="CHEBI:29033"/>
        <dbReference type="ChEBI" id="CHEBI:29034"/>
        <dbReference type="EC" id="1.15.1.2"/>
    </reaction>
</comment>
<evidence type="ECO:0000256" key="4">
    <source>
        <dbReference type="ARBA" id="ARBA00014839"/>
    </source>
</evidence>
<dbReference type="AlphaFoldDB" id="A0AAW7JUD4"/>
<dbReference type="GO" id="GO:0019430">
    <property type="term" value="P:removal of superoxide radicals"/>
    <property type="evidence" value="ECO:0007669"/>
    <property type="project" value="InterPro"/>
</dbReference>
<proteinExistence type="inferred from homology"/>
<dbReference type="EMBL" id="JAUEIF010000006">
    <property type="protein sequence ID" value="MDN0025411.1"/>
    <property type="molecule type" value="Genomic_DNA"/>
</dbReference>
<evidence type="ECO:0000256" key="11">
    <source>
        <dbReference type="ARBA" id="ARBA00047448"/>
    </source>
</evidence>
<evidence type="ECO:0000313" key="15">
    <source>
        <dbReference type="EMBL" id="MDN0022592.1"/>
    </source>
</evidence>
<feature type="binding site" evidence="12">
    <location>
        <position position="29"/>
    </location>
    <ligand>
        <name>Fe cation</name>
        <dbReference type="ChEBI" id="CHEBI:24875"/>
        <label>1</label>
    </ligand>
</feature>
<dbReference type="InterPro" id="IPR004462">
    <property type="entry name" value="Desulfoferrodoxin_N"/>
</dbReference>
<dbReference type="InterPro" id="IPR002742">
    <property type="entry name" value="Desulfoferrodoxin_Fe-bd_dom"/>
</dbReference>
<evidence type="ECO:0000256" key="9">
    <source>
        <dbReference type="ARBA" id="ARBA00024690"/>
    </source>
</evidence>
<evidence type="ECO:0000256" key="6">
    <source>
        <dbReference type="ARBA" id="ARBA00022723"/>
    </source>
</evidence>
<dbReference type="NCBIfam" id="TIGR00332">
    <property type="entry name" value="neela_ferrous"/>
    <property type="match status" value="1"/>
</dbReference>
<dbReference type="RefSeq" id="WP_021993994.1">
    <property type="nucleotide sequence ID" value="NZ_CALUKV010000001.1"/>
</dbReference>
<comment type="cofactor">
    <cofactor evidence="12">
        <name>Fe(2+)</name>
        <dbReference type="ChEBI" id="CHEBI:29033"/>
    </cofactor>
    <text evidence="12">Binds 1 Fe(2+) ion per subunit. The iron ion 2 is coordinated via four histidines and one cysteine residue.</text>
</comment>
<name>A0AAW7JUD4_9BACT</name>
<comment type="function">
    <text evidence="9">Catalyzes the one-electron reduction of superoxide anion radical to hydrogen peroxide at a nonheme ferrous iron center. Plays a fundamental role in case of oxidative stress via its superoxide detoxification activity.</text>
</comment>
<comment type="cofactor">
    <cofactor evidence="12">
        <name>Fe(3+)</name>
        <dbReference type="ChEBI" id="CHEBI:29034"/>
    </cofactor>
    <text evidence="12">Binds 1 Fe(3+) ion per subunit. The iron ion 1 is coordinated via 4 cysteine residues.</text>
</comment>
<dbReference type="Proteomes" id="UP001168478">
    <property type="component" value="Unassembled WGS sequence"/>
</dbReference>
<evidence type="ECO:0000256" key="8">
    <source>
        <dbReference type="ARBA" id="ARBA00023004"/>
    </source>
</evidence>
<reference evidence="16" key="1">
    <citation type="submission" date="2023-06" db="EMBL/GenBank/DDBJ databases">
        <authorList>
            <person name="Zeman M."/>
            <person name="Kubasova T."/>
            <person name="Jahodarova E."/>
            <person name="Nykrynova M."/>
            <person name="Rychlik I."/>
        </authorList>
    </citation>
    <scope>NUCLEOTIDE SEQUENCE</scope>
    <source>
        <strain evidence="16">ET15</strain>
        <strain evidence="15">ET37</strain>
    </source>
</reference>
<dbReference type="InterPro" id="IPR004793">
    <property type="entry name" value="Desulfoferrodoxin_rbo"/>
</dbReference>
<feature type="domain" description="Desulfoferrodoxin ferrous iron-binding" evidence="13">
    <location>
        <begin position="42"/>
        <end position="124"/>
    </location>
</feature>
<feature type="binding site" evidence="12">
    <location>
        <position position="69"/>
    </location>
    <ligand>
        <name>Fe cation</name>
        <dbReference type="ChEBI" id="CHEBI:24875"/>
        <label>2</label>
        <note>catalytic</note>
    </ligand>
</feature>
<keyword evidence="7" id="KW-0249">Electron transport</keyword>
<dbReference type="SUPFAM" id="SSF57802">
    <property type="entry name" value="Rubredoxin-like"/>
    <property type="match status" value="1"/>
</dbReference>
<keyword evidence="8 12" id="KW-0408">Iron</keyword>
<organism evidence="16 18">
    <name type="scientific">Leyella lascolaii</name>
    <dbReference type="NCBI Taxonomy" id="1776379"/>
    <lineage>
        <taxon>Bacteria</taxon>
        <taxon>Pseudomonadati</taxon>
        <taxon>Bacteroidota</taxon>
        <taxon>Bacteroidia</taxon>
        <taxon>Bacteroidales</taxon>
        <taxon>Prevotellaceae</taxon>
        <taxon>Leyella</taxon>
    </lineage>
</organism>
<dbReference type="NCBIfam" id="TIGR00319">
    <property type="entry name" value="desulf_FeS4"/>
    <property type="match status" value="1"/>
</dbReference>
<feature type="domain" description="Desulfoferrodoxin N-terminal" evidence="14">
    <location>
        <begin position="2"/>
        <end position="37"/>
    </location>
</feature>
<comment type="cofactor">
    <cofactor evidence="1">
        <name>Cu(2+)</name>
        <dbReference type="ChEBI" id="CHEBI:29036"/>
    </cofactor>
</comment>
<dbReference type="InterPro" id="IPR038094">
    <property type="entry name" value="Desulfoferrodoxin_N_sf"/>
</dbReference>
<dbReference type="CDD" id="cd00974">
    <property type="entry name" value="DSRD"/>
    <property type="match status" value="1"/>
</dbReference>
<dbReference type="Pfam" id="PF06397">
    <property type="entry name" value="Desulfoferrod_N"/>
    <property type="match status" value="1"/>
</dbReference>